<evidence type="ECO:0000313" key="1">
    <source>
        <dbReference type="EMBL" id="CAE7408297.1"/>
    </source>
</evidence>
<reference evidence="1" key="1">
    <citation type="submission" date="2021-02" db="EMBL/GenBank/DDBJ databases">
        <authorList>
            <person name="Dougan E. K."/>
            <person name="Rhodes N."/>
            <person name="Thang M."/>
            <person name="Chan C."/>
        </authorList>
    </citation>
    <scope>NUCLEOTIDE SEQUENCE</scope>
</reference>
<dbReference type="AlphaFoldDB" id="A0A812QXG1"/>
<protein>
    <submittedName>
        <fullName evidence="1">Uncharacterized protein</fullName>
    </submittedName>
</protein>
<gene>
    <name evidence="1" type="ORF">SNAT2548_LOCUS22209</name>
</gene>
<evidence type="ECO:0000313" key="2">
    <source>
        <dbReference type="Proteomes" id="UP000604046"/>
    </source>
</evidence>
<proteinExistence type="predicted"/>
<sequence>MSDGLRSQGNWCWQQAFRAPMEDRGVALGEPSTTVAQQSRGRGLNVNVMQETHAAGVSAALEHAWSVSEEDAAGAGIGADDIRNDAVSAASPASRLDSRSPAEDISPSCALAQLDSDISLSGADTRCDWPSQFGWGWPVQDRQPARDAVLSYGPWRSTAGRIHYACRVYADAVAEPRRATADAFLAPVEMWQRLRLPGILERALDESARPVALDLPFHGSGVTLYRTQSSGV</sequence>
<dbReference type="EMBL" id="CAJNDS010002279">
    <property type="protein sequence ID" value="CAE7408297.1"/>
    <property type="molecule type" value="Genomic_DNA"/>
</dbReference>
<comment type="caution">
    <text evidence="1">The sequence shown here is derived from an EMBL/GenBank/DDBJ whole genome shotgun (WGS) entry which is preliminary data.</text>
</comment>
<accession>A0A812QXG1</accession>
<keyword evidence="2" id="KW-1185">Reference proteome</keyword>
<organism evidence="1 2">
    <name type="scientific">Symbiodinium natans</name>
    <dbReference type="NCBI Taxonomy" id="878477"/>
    <lineage>
        <taxon>Eukaryota</taxon>
        <taxon>Sar</taxon>
        <taxon>Alveolata</taxon>
        <taxon>Dinophyceae</taxon>
        <taxon>Suessiales</taxon>
        <taxon>Symbiodiniaceae</taxon>
        <taxon>Symbiodinium</taxon>
    </lineage>
</organism>
<dbReference type="Proteomes" id="UP000604046">
    <property type="component" value="Unassembled WGS sequence"/>
</dbReference>
<name>A0A812QXG1_9DINO</name>